<evidence type="ECO:0000256" key="4">
    <source>
        <dbReference type="ARBA" id="ARBA00022840"/>
    </source>
</evidence>
<dbReference type="SMART" id="SM00968">
    <property type="entry name" value="SMC_hinge"/>
    <property type="match status" value="1"/>
</dbReference>
<dbReference type="InterPro" id="IPR010935">
    <property type="entry name" value="SMC_hinge"/>
</dbReference>
<proteinExistence type="inferred from homology"/>
<feature type="coiled-coil region" evidence="7">
    <location>
        <begin position="426"/>
        <end position="474"/>
    </location>
</feature>
<dbReference type="InterPro" id="IPR011890">
    <property type="entry name" value="SMC_prok"/>
</dbReference>
<dbReference type="Proteomes" id="UP000510886">
    <property type="component" value="Chromosome"/>
</dbReference>
<dbReference type="NCBIfam" id="TIGR02168">
    <property type="entry name" value="SMC_prok_B"/>
    <property type="match status" value="1"/>
</dbReference>
<dbReference type="KEGG" id="lsw:GTO87_03915"/>
<keyword evidence="3 7" id="KW-0547">Nucleotide-binding</keyword>
<dbReference type="InterPro" id="IPR027417">
    <property type="entry name" value="P-loop_NTPase"/>
</dbReference>
<evidence type="ECO:0000259" key="9">
    <source>
        <dbReference type="SMART" id="SM00968"/>
    </source>
</evidence>
<dbReference type="Pfam" id="PF02463">
    <property type="entry name" value="SMC_N"/>
    <property type="match status" value="1"/>
</dbReference>
<protein>
    <recommendedName>
        <fullName evidence="7">Chromosome partition protein Smc</fullName>
    </recommendedName>
</protein>
<evidence type="ECO:0000313" key="11">
    <source>
        <dbReference type="Proteomes" id="UP000510886"/>
    </source>
</evidence>
<dbReference type="SUPFAM" id="SSF52540">
    <property type="entry name" value="P-loop containing nucleoside triphosphate hydrolases"/>
    <property type="match status" value="1"/>
</dbReference>
<comment type="subunit">
    <text evidence="7">Homodimer.</text>
</comment>
<keyword evidence="6 7" id="KW-0238">DNA-binding</keyword>
<dbReference type="InterPro" id="IPR024704">
    <property type="entry name" value="SMC"/>
</dbReference>
<evidence type="ECO:0000256" key="7">
    <source>
        <dbReference type="HAMAP-Rule" id="MF_01894"/>
    </source>
</evidence>
<keyword evidence="4 7" id="KW-0067">ATP-binding</keyword>
<dbReference type="GO" id="GO:0003677">
    <property type="term" value="F:DNA binding"/>
    <property type="evidence" value="ECO:0007669"/>
    <property type="project" value="UniProtKB-UniRule"/>
</dbReference>
<dbReference type="InterPro" id="IPR003395">
    <property type="entry name" value="RecF/RecN/SMC_N"/>
</dbReference>
<dbReference type="GO" id="GO:0005524">
    <property type="term" value="F:ATP binding"/>
    <property type="evidence" value="ECO:0007669"/>
    <property type="project" value="UniProtKB-UniRule"/>
</dbReference>
<comment type="function">
    <text evidence="7">Required for chromosome condensation and partitioning.</text>
</comment>
<dbReference type="HAMAP" id="MF_01894">
    <property type="entry name" value="Smc_prok"/>
    <property type="match status" value="1"/>
</dbReference>
<dbReference type="GO" id="GO:0005694">
    <property type="term" value="C:chromosome"/>
    <property type="evidence" value="ECO:0007669"/>
    <property type="project" value="InterPro"/>
</dbReference>
<feature type="coiled-coil region" evidence="7">
    <location>
        <begin position="167"/>
        <end position="208"/>
    </location>
</feature>
<evidence type="ECO:0000256" key="3">
    <source>
        <dbReference type="ARBA" id="ARBA00022741"/>
    </source>
</evidence>
<evidence type="ECO:0000313" key="10">
    <source>
        <dbReference type="EMBL" id="QLL77823.1"/>
    </source>
</evidence>
<keyword evidence="2 7" id="KW-0963">Cytoplasm</keyword>
<dbReference type="Gene3D" id="1.20.1060.20">
    <property type="match status" value="1"/>
</dbReference>
<keyword evidence="5 7" id="KW-0175">Coiled coil</keyword>
<comment type="subcellular location">
    <subcellularLocation>
        <location evidence="1 7">Cytoplasm</location>
    </subcellularLocation>
</comment>
<dbReference type="SUPFAM" id="SSF75553">
    <property type="entry name" value="Smc hinge domain"/>
    <property type="match status" value="1"/>
</dbReference>
<organism evidence="10 11">
    <name type="scientific">Ligilactobacillus saerimneri</name>
    <dbReference type="NCBI Taxonomy" id="228229"/>
    <lineage>
        <taxon>Bacteria</taxon>
        <taxon>Bacillati</taxon>
        <taxon>Bacillota</taxon>
        <taxon>Bacilli</taxon>
        <taxon>Lactobacillales</taxon>
        <taxon>Lactobacillaceae</taxon>
        <taxon>Ligilactobacillus</taxon>
    </lineage>
</organism>
<feature type="domain" description="SMC hinge" evidence="9">
    <location>
        <begin position="517"/>
        <end position="636"/>
    </location>
</feature>
<dbReference type="GO" id="GO:0007062">
    <property type="term" value="P:sister chromatid cohesion"/>
    <property type="evidence" value="ECO:0007669"/>
    <property type="project" value="InterPro"/>
</dbReference>
<evidence type="ECO:0000256" key="1">
    <source>
        <dbReference type="ARBA" id="ARBA00004496"/>
    </source>
</evidence>
<reference evidence="10 11" key="1">
    <citation type="submission" date="2020-01" db="EMBL/GenBank/DDBJ databases">
        <title>Complete and circular genome sequences of six lactobacillus isolates from horses.</title>
        <authorList>
            <person name="Hassan H.M."/>
        </authorList>
    </citation>
    <scope>NUCLEOTIDE SEQUENCE [LARGE SCALE GENOMIC DNA]</scope>
    <source>
        <strain evidence="10 11">1A</strain>
    </source>
</reference>
<dbReference type="GO" id="GO:0016887">
    <property type="term" value="F:ATP hydrolysis activity"/>
    <property type="evidence" value="ECO:0007669"/>
    <property type="project" value="InterPro"/>
</dbReference>
<feature type="coiled-coil region" evidence="7">
    <location>
        <begin position="262"/>
        <end position="289"/>
    </location>
</feature>
<dbReference type="InterPro" id="IPR036277">
    <property type="entry name" value="SMC_hinge_sf"/>
</dbReference>
<dbReference type="Gene3D" id="3.40.50.300">
    <property type="entry name" value="P-loop containing nucleotide triphosphate hydrolases"/>
    <property type="match status" value="2"/>
</dbReference>
<dbReference type="Pfam" id="PF06470">
    <property type="entry name" value="SMC_hinge"/>
    <property type="match status" value="1"/>
</dbReference>
<name>A0A7H9EJE7_9LACO</name>
<sequence length="1184" mass="133986">MKLKSLTISGFKSFADKTKIDFFEGITGIVGPNGSGKSNIIEALQWVLGEQSAKNLRGGKMNDVIFAGSQTRSPLNRAEVELVLDNSDRFLAIATDEVAITRRIYRNGDSEYLINHNRVRLRDISDLFIDTGLGKESFSIISQGKVEAIFNSKPLDRRMYIEEVAGVLKYKKEKQQAENKLVDTTAHLERLNDIVIELRRRRDPLEEQASIARDYLEQKRKFDYYKKSHLVLQIQAGMQRSQNIDHELTLCEQAVIKYAGQVEKLSNLLATTKEKQERLDEQIDQVQHQVQVYATQREYFAGQTQVIDQQAHYTAVRQEELAQQISANQATLVETKEHAQELDQQIIQWQKQLIAAENSKQEIANGVAEQDNVVAELKQQQAQQVKLLQQQAQLQSEKKYLTQEQTDSVQQHTKDRDEQVAVIGQLESLQHEAQLATHKIEELETAIAAGREQLEQLETVYQKQKLRVQNTTDQWQKGNQVLQRAQTHYDTLVNINAKYSGYYQGAREVLRNKNQLAGIIGSVAETIEVSQQYLTAISTALGSQAQNIIVTDEQAAQRGINYLRSKRLGRATFLPRTTVQPYQLSISQKQQIAQMPGLVGIASELVGYPKQDANIIQRLLGTTIIATTMEAATAIAQRLHYSRKIVTLAGDVISTGGSFTGGAYRKENNGVLGQSQEITALSQQIKDMQAKLAVIVQQKTEAQKQCQDVATQVTKVQTDLQELQQDEQEKRGQYAILAAKIVQIQEEVARVRARNATADDKERKIATQLGTIVKKLRQVEQALVVNEQAQKRLEKQITAHQVNKQATQVQKQQLNEKIVALTERIQALKVQQKEVVNQQERLQTVVVSDQAALKKIRAQKNVSSQQAQELKQKQIATEENYQQLQQKLKKLQAQRQNWRQKRDENERDYQQASERLNGAKLNRKDIDSQKQRTEEKLDTALQELQAKFSISYEQAARDNQEDNLEEVERQLRMLHRGLAELGTVNVHAIEEFKEVDKRYQFLLEQQDDLLAAKAQLENTMAEMDDEVTTRFADAFAAVQAKFTAIFPQIFGGGRAELILTDPEDMLHTGIDIMAQPPGKKFRQLSLLSGGERALVAITLLFAILQVKPVPFAILDEAEAALDDANIERYSRYLQKLDKDTQFIVITHRKGTMLQANVLYGVTMQESGVSQVVSLALGSLIPKAD</sequence>
<dbReference type="FunFam" id="3.40.50.300:FF:000901">
    <property type="entry name" value="Chromosome partition protein Smc"/>
    <property type="match status" value="1"/>
</dbReference>
<dbReference type="PANTHER" id="PTHR43977">
    <property type="entry name" value="STRUCTURAL MAINTENANCE OF CHROMOSOMES PROTEIN 3"/>
    <property type="match status" value="1"/>
</dbReference>
<evidence type="ECO:0000256" key="8">
    <source>
        <dbReference type="SAM" id="MobiDB-lite"/>
    </source>
</evidence>
<comment type="domain">
    <text evidence="7">Contains large globular domains required for ATP hydrolysis at each terminus and a third globular domain forming a flexible hinge near the middle of the molecule. These domains are separated by coiled-coil structures.</text>
</comment>
<dbReference type="FunFam" id="3.40.50.300:FF:000984">
    <property type="entry name" value="Chromosome partition protein Smc"/>
    <property type="match status" value="1"/>
</dbReference>
<dbReference type="GO" id="GO:0030261">
    <property type="term" value="P:chromosome condensation"/>
    <property type="evidence" value="ECO:0007669"/>
    <property type="project" value="InterPro"/>
</dbReference>
<feature type="region of interest" description="Disordered" evidence="8">
    <location>
        <begin position="895"/>
        <end position="935"/>
    </location>
</feature>
<dbReference type="RefSeq" id="WP_180849584.1">
    <property type="nucleotide sequence ID" value="NZ_CP047418.1"/>
</dbReference>
<feature type="coiled-coil region" evidence="7">
    <location>
        <begin position="332"/>
        <end position="398"/>
    </location>
</feature>
<evidence type="ECO:0000256" key="5">
    <source>
        <dbReference type="ARBA" id="ARBA00023054"/>
    </source>
</evidence>
<dbReference type="CDD" id="cd03278">
    <property type="entry name" value="ABC_SMC_barmotin"/>
    <property type="match status" value="2"/>
</dbReference>
<feature type="compositionally biased region" description="Basic and acidic residues" evidence="8">
    <location>
        <begin position="922"/>
        <end position="935"/>
    </location>
</feature>
<gene>
    <name evidence="7 10" type="primary">smc</name>
    <name evidence="10" type="ORF">GTO87_03915</name>
</gene>
<feature type="compositionally biased region" description="Basic and acidic residues" evidence="8">
    <location>
        <begin position="900"/>
        <end position="909"/>
    </location>
</feature>
<dbReference type="AlphaFoldDB" id="A0A7H9EJE7"/>
<dbReference type="Gene3D" id="3.30.70.1620">
    <property type="match status" value="1"/>
</dbReference>
<dbReference type="GO" id="GO:0006260">
    <property type="term" value="P:DNA replication"/>
    <property type="evidence" value="ECO:0007669"/>
    <property type="project" value="UniProtKB-UniRule"/>
</dbReference>
<dbReference type="GO" id="GO:0007059">
    <property type="term" value="P:chromosome segregation"/>
    <property type="evidence" value="ECO:0007669"/>
    <property type="project" value="UniProtKB-UniRule"/>
</dbReference>
<feature type="binding site" evidence="7">
    <location>
        <begin position="32"/>
        <end position="39"/>
    </location>
    <ligand>
        <name>ATP</name>
        <dbReference type="ChEBI" id="CHEBI:30616"/>
    </ligand>
</feature>
<accession>A0A7H9EJE7</accession>
<comment type="similarity">
    <text evidence="7">Belongs to the SMC family.</text>
</comment>
<dbReference type="GO" id="GO:0005737">
    <property type="term" value="C:cytoplasm"/>
    <property type="evidence" value="ECO:0007669"/>
    <property type="project" value="UniProtKB-SubCell"/>
</dbReference>
<dbReference type="PIRSF" id="PIRSF005719">
    <property type="entry name" value="SMC"/>
    <property type="match status" value="1"/>
</dbReference>
<evidence type="ECO:0000256" key="2">
    <source>
        <dbReference type="ARBA" id="ARBA00022490"/>
    </source>
</evidence>
<evidence type="ECO:0000256" key="6">
    <source>
        <dbReference type="ARBA" id="ARBA00023125"/>
    </source>
</evidence>
<dbReference type="EMBL" id="CP047418">
    <property type="protein sequence ID" value="QLL77823.1"/>
    <property type="molecule type" value="Genomic_DNA"/>
</dbReference>